<dbReference type="EMBL" id="SOEC01000007">
    <property type="protein sequence ID" value="TDX29344.1"/>
    <property type="molecule type" value="Genomic_DNA"/>
</dbReference>
<organism evidence="1 2">
    <name type="scientific">Modicisalibacter xianhensis</name>
    <dbReference type="NCBI Taxonomy" id="442341"/>
    <lineage>
        <taxon>Bacteria</taxon>
        <taxon>Pseudomonadati</taxon>
        <taxon>Pseudomonadota</taxon>
        <taxon>Gammaproteobacteria</taxon>
        <taxon>Oceanospirillales</taxon>
        <taxon>Halomonadaceae</taxon>
        <taxon>Modicisalibacter</taxon>
    </lineage>
</organism>
<dbReference type="Proteomes" id="UP000294489">
    <property type="component" value="Unassembled WGS sequence"/>
</dbReference>
<sequence length="58" mass="6433">MNKAGQKGRLKRPLTLLCEGRSGKFVKPNSHALLIYDMALTRSATRTSPNRVAFTLSE</sequence>
<comment type="caution">
    <text evidence="1">The sequence shown here is derived from an EMBL/GenBank/DDBJ whole genome shotgun (WGS) entry which is preliminary data.</text>
</comment>
<protein>
    <submittedName>
        <fullName evidence="1">Uncharacterized protein</fullName>
    </submittedName>
</protein>
<evidence type="ECO:0000313" key="2">
    <source>
        <dbReference type="Proteomes" id="UP000294489"/>
    </source>
</evidence>
<accession>A0A4R8FSF2</accession>
<reference evidence="1 2" key="1">
    <citation type="submission" date="2019-03" db="EMBL/GenBank/DDBJ databases">
        <title>Freshwater and sediment microbial communities from various areas in North America, analyzing microbe dynamics in response to fracking.</title>
        <authorList>
            <person name="Lamendella R."/>
        </authorList>
    </citation>
    <scope>NUCLEOTIDE SEQUENCE [LARGE SCALE GENOMIC DNA]</scope>
    <source>
        <strain evidence="1 2">6_TX</strain>
    </source>
</reference>
<proteinExistence type="predicted"/>
<name>A0A4R8FSF2_9GAMM</name>
<evidence type="ECO:0000313" key="1">
    <source>
        <dbReference type="EMBL" id="TDX29344.1"/>
    </source>
</evidence>
<dbReference type="AlphaFoldDB" id="A0A4R8FSF2"/>
<gene>
    <name evidence="1" type="ORF">DFO67_10720</name>
</gene>